<sequence length="749" mass="78138">QMEKEEETREILLPNWQGSGSHGITIDQTDDGVFVKRVQQNSPAARMGVVKEGDQIVSATVYFDNLQTGEVAQLLQTMGHHTVGLRLQRRGDRSPLPGQPWPHDVFTAGSPEVVLSGDDEEYRRIYTTKIKPRLRSEEGLDAEGGGTQSRTITVTRKVTAYTVDVAGGLDAGPDLNVRIPTPELPSGTTSGADAGKTPIPTGAGGIHLRTQTELALPESQIPGGETGNSVALEMPGWKGSGAFPGSPRVEANGQMGELERGFHLKGPRLDGKGHVSGVPHALCPQGEVQAPGVDGSSPPVDVGKIKIPVLKIPKFGFQTGGEAQAPQVGADLGVPCSPGLDVSSPSIKASVPQVDVGLKGAVQVPSPQLDIPGPGMELPAPESKGKIKIPHMTFPKFSVEDSRGDSPTLGVPKGEGALPAPKGGVTIPEVALKGEWKGPAFKKVETPQISLSDVNLSLRGPQVKGELGVPRGDGDPQGLGPKGLKVDVKAPEVAFAGPEGGLKGVSTPEVDVHVKGLKGGVDVPVPSIGGKVKGPQLDLKGPQVGVEVPSVDIKGPTVKVPEVSIKTPQISMPDIDLNLKGPGVKGNVEVSTPKLEGELKAPGLDIKGPKVEVEVPDLDVQGPEGKLKFPKLKMPKFGVKGETPNVDVTLPEGGVDISGPKVDVDIPSVDVKGPKVDIEAPNIDIQGPEGKFKMPTFKMPKFGLKGEGPEVDVNLPKGDVDVSLPRVDVEMPSVDVQGPEGKVKVPEMH</sequence>
<protein>
    <submittedName>
        <fullName evidence="4">AHNK protein</fullName>
    </submittedName>
</protein>
<dbReference type="GO" id="GO:0005634">
    <property type="term" value="C:nucleus"/>
    <property type="evidence" value="ECO:0007669"/>
    <property type="project" value="UniProtKB-SubCell"/>
</dbReference>
<evidence type="ECO:0000313" key="4">
    <source>
        <dbReference type="EMBL" id="NXY20204.1"/>
    </source>
</evidence>
<accession>A0A852NXM6</accession>
<dbReference type="SMART" id="SM00228">
    <property type="entry name" value="PDZ"/>
    <property type="match status" value="1"/>
</dbReference>
<dbReference type="PANTHER" id="PTHR23348">
    <property type="entry name" value="PERIAXIN/AHNAK"/>
    <property type="match status" value="1"/>
</dbReference>
<dbReference type="Pfam" id="PF00595">
    <property type="entry name" value="PDZ"/>
    <property type="match status" value="1"/>
</dbReference>
<dbReference type="PROSITE" id="PS50106">
    <property type="entry name" value="PDZ"/>
    <property type="match status" value="1"/>
</dbReference>
<dbReference type="PANTHER" id="PTHR23348:SF16">
    <property type="entry name" value="LEUCINE RICH REPEAT FAMILY PROTEIN"/>
    <property type="match status" value="1"/>
</dbReference>
<dbReference type="GO" id="GO:0043484">
    <property type="term" value="P:regulation of RNA splicing"/>
    <property type="evidence" value="ECO:0007669"/>
    <property type="project" value="TreeGrafter"/>
</dbReference>
<dbReference type="EMBL" id="WBMZ01009161">
    <property type="protein sequence ID" value="NXY20204.1"/>
    <property type="molecule type" value="Genomic_DNA"/>
</dbReference>
<gene>
    <name evidence="4" type="primary">Ahnak_2</name>
    <name evidence="4" type="ORF">ATRCLA_R15902</name>
</gene>
<reference evidence="4" key="1">
    <citation type="submission" date="2020-02" db="EMBL/GenBank/DDBJ databases">
        <title>Bird 10,000 Genomes (B10K) Project - Family phase.</title>
        <authorList>
            <person name="Zhang G."/>
        </authorList>
    </citation>
    <scope>NUCLEOTIDE SEQUENCE</scope>
    <source>
        <strain evidence="4">B10K-DU-029-61</strain>
        <tissue evidence="4">Blood</tissue>
    </source>
</reference>
<comment type="caution">
    <text evidence="4">The sequence shown here is derived from an EMBL/GenBank/DDBJ whole genome shotgun (WGS) entry which is preliminary data.</text>
</comment>
<evidence type="ECO:0000256" key="1">
    <source>
        <dbReference type="ARBA" id="ARBA00004123"/>
    </source>
</evidence>
<dbReference type="InterPro" id="IPR001478">
    <property type="entry name" value="PDZ"/>
</dbReference>
<dbReference type="SUPFAM" id="SSF50156">
    <property type="entry name" value="PDZ domain-like"/>
    <property type="match status" value="1"/>
</dbReference>
<organism evidence="4 5">
    <name type="scientific">Atrichornis clamosus</name>
    <dbReference type="NCBI Taxonomy" id="449594"/>
    <lineage>
        <taxon>Eukaryota</taxon>
        <taxon>Metazoa</taxon>
        <taxon>Chordata</taxon>
        <taxon>Craniata</taxon>
        <taxon>Vertebrata</taxon>
        <taxon>Euteleostomi</taxon>
        <taxon>Archelosauria</taxon>
        <taxon>Archosauria</taxon>
        <taxon>Dinosauria</taxon>
        <taxon>Saurischia</taxon>
        <taxon>Theropoda</taxon>
        <taxon>Coelurosauria</taxon>
        <taxon>Aves</taxon>
        <taxon>Neognathae</taxon>
        <taxon>Neoaves</taxon>
        <taxon>Telluraves</taxon>
        <taxon>Australaves</taxon>
        <taxon>Passeriformes</taxon>
        <taxon>Menuridae</taxon>
        <taxon>Atrichornis</taxon>
    </lineage>
</organism>
<comment type="subcellular location">
    <subcellularLocation>
        <location evidence="1">Nucleus</location>
    </subcellularLocation>
</comment>
<dbReference type="Gene3D" id="2.30.42.10">
    <property type="match status" value="1"/>
</dbReference>
<dbReference type="FunFam" id="2.30.42.10:FF:000106">
    <property type="entry name" value="Neuroblast differentiation-associated protein AHNAK"/>
    <property type="match status" value="1"/>
</dbReference>
<name>A0A852NXM6_9PASS</name>
<evidence type="ECO:0000313" key="5">
    <source>
        <dbReference type="Proteomes" id="UP000658642"/>
    </source>
</evidence>
<feature type="domain" description="PDZ" evidence="3">
    <location>
        <begin position="10"/>
        <end position="76"/>
    </location>
</feature>
<feature type="non-terminal residue" evidence="4">
    <location>
        <position position="749"/>
    </location>
</feature>
<dbReference type="OrthoDB" id="447516at2759"/>
<dbReference type="InterPro" id="IPR052082">
    <property type="entry name" value="Myelin_sheath_structural"/>
</dbReference>
<dbReference type="InterPro" id="IPR036034">
    <property type="entry name" value="PDZ_sf"/>
</dbReference>
<keyword evidence="2" id="KW-0539">Nucleus</keyword>
<dbReference type="Proteomes" id="UP000658642">
    <property type="component" value="Unassembled WGS sequence"/>
</dbReference>
<feature type="non-terminal residue" evidence="4">
    <location>
        <position position="1"/>
    </location>
</feature>
<evidence type="ECO:0000259" key="3">
    <source>
        <dbReference type="PROSITE" id="PS50106"/>
    </source>
</evidence>
<dbReference type="AlphaFoldDB" id="A0A852NXM6"/>
<evidence type="ECO:0000256" key="2">
    <source>
        <dbReference type="ARBA" id="ARBA00023242"/>
    </source>
</evidence>
<proteinExistence type="predicted"/>
<keyword evidence="5" id="KW-1185">Reference proteome</keyword>
<dbReference type="GO" id="GO:0043034">
    <property type="term" value="C:costamere"/>
    <property type="evidence" value="ECO:0007669"/>
    <property type="project" value="TreeGrafter"/>
</dbReference>